<evidence type="ECO:0000256" key="1">
    <source>
        <dbReference type="SAM" id="MobiDB-lite"/>
    </source>
</evidence>
<evidence type="ECO:0000313" key="3">
    <source>
        <dbReference type="Proteomes" id="UP001596333"/>
    </source>
</evidence>
<feature type="compositionally biased region" description="Polar residues" evidence="1">
    <location>
        <begin position="142"/>
        <end position="151"/>
    </location>
</feature>
<keyword evidence="3" id="KW-1185">Reference proteome</keyword>
<dbReference type="RefSeq" id="WP_379763520.1">
    <property type="nucleotide sequence ID" value="NZ_JBHSXI010000001.1"/>
</dbReference>
<feature type="region of interest" description="Disordered" evidence="1">
    <location>
        <begin position="142"/>
        <end position="194"/>
    </location>
</feature>
<evidence type="ECO:0000313" key="2">
    <source>
        <dbReference type="EMBL" id="MFC6887453.1"/>
    </source>
</evidence>
<feature type="compositionally biased region" description="Basic and acidic residues" evidence="1">
    <location>
        <begin position="169"/>
        <end position="182"/>
    </location>
</feature>
<reference evidence="2 3" key="1">
    <citation type="journal article" date="2019" name="Int. J. Syst. Evol. Microbiol.">
        <title>The Global Catalogue of Microorganisms (GCM) 10K type strain sequencing project: providing services to taxonomists for standard genome sequencing and annotation.</title>
        <authorList>
            <consortium name="The Broad Institute Genomics Platform"/>
            <consortium name="The Broad Institute Genome Sequencing Center for Infectious Disease"/>
            <person name="Wu L."/>
            <person name="Ma J."/>
        </authorList>
    </citation>
    <scope>NUCLEOTIDE SEQUENCE [LARGE SCALE GENOMIC DNA]</scope>
    <source>
        <strain evidence="2 3">Y73</strain>
    </source>
</reference>
<dbReference type="Pfam" id="PF23955">
    <property type="entry name" value="DUF7284"/>
    <property type="match status" value="1"/>
</dbReference>
<dbReference type="EMBL" id="JBHSXI010000001">
    <property type="protein sequence ID" value="MFC6887453.1"/>
    <property type="molecule type" value="Genomic_DNA"/>
</dbReference>
<protein>
    <submittedName>
        <fullName evidence="2">Uncharacterized protein</fullName>
    </submittedName>
</protein>
<dbReference type="AlphaFoldDB" id="A0ABD5UEA0"/>
<comment type="caution">
    <text evidence="2">The sequence shown here is derived from an EMBL/GenBank/DDBJ whole genome shotgun (WGS) entry which is preliminary data.</text>
</comment>
<name>A0ABD5UEA0_9EURY</name>
<organism evidence="2 3">
    <name type="scientific">Halorubrum trueperi</name>
    <dbReference type="NCBI Taxonomy" id="2004704"/>
    <lineage>
        <taxon>Archaea</taxon>
        <taxon>Methanobacteriati</taxon>
        <taxon>Methanobacteriota</taxon>
        <taxon>Stenosarchaea group</taxon>
        <taxon>Halobacteria</taxon>
        <taxon>Halobacteriales</taxon>
        <taxon>Haloferacaceae</taxon>
        <taxon>Halorubrum</taxon>
    </lineage>
</organism>
<accession>A0ABD5UEA0</accession>
<dbReference type="Proteomes" id="UP001596333">
    <property type="component" value="Unassembled WGS sequence"/>
</dbReference>
<gene>
    <name evidence="2" type="ORF">ACFQEY_00065</name>
</gene>
<proteinExistence type="predicted"/>
<sequence>MTSTVLDVTVLLLCVSASAVTLGATGSDIGGSEPTAAEVADRLATETVTVTYRSEGAPDRTRTVHATRAEMLAILASERGGGTNASESNDRFGTTVEAAIGNGLGRRTRIDAEAVMTSTNEESATSSDRTADEAFRWATNGAETATRSPSDQGIPWRLDRARGSGSGTNDKDETGSEGEKAIEPVAVGSDPPRNADVTAAVVTQPVSNEIDDVESVRIVVRKW</sequence>
<dbReference type="InterPro" id="IPR055708">
    <property type="entry name" value="DUF7284"/>
</dbReference>